<dbReference type="SUPFAM" id="SSF55729">
    <property type="entry name" value="Acyl-CoA N-acyltransferases (Nat)"/>
    <property type="match status" value="1"/>
</dbReference>
<dbReference type="EMBL" id="LDWR01000014">
    <property type="protein sequence ID" value="KML60419.1"/>
    <property type="molecule type" value="Genomic_DNA"/>
</dbReference>
<dbReference type="Proteomes" id="UP000036338">
    <property type="component" value="Unassembled WGS sequence"/>
</dbReference>
<dbReference type="CDD" id="cd04301">
    <property type="entry name" value="NAT_SF"/>
    <property type="match status" value="1"/>
</dbReference>
<organism evidence="4 5">
    <name type="scientific">Burkholderia cepacia</name>
    <name type="common">Pseudomonas cepacia</name>
    <dbReference type="NCBI Taxonomy" id="292"/>
    <lineage>
        <taxon>Bacteria</taxon>
        <taxon>Pseudomonadati</taxon>
        <taxon>Pseudomonadota</taxon>
        <taxon>Betaproteobacteria</taxon>
        <taxon>Burkholderiales</taxon>
        <taxon>Burkholderiaceae</taxon>
        <taxon>Burkholderia</taxon>
        <taxon>Burkholderia cepacia complex</taxon>
    </lineage>
</organism>
<dbReference type="PROSITE" id="PS51186">
    <property type="entry name" value="GNAT"/>
    <property type="match status" value="1"/>
</dbReference>
<dbReference type="GO" id="GO:0016747">
    <property type="term" value="F:acyltransferase activity, transferring groups other than amino-acyl groups"/>
    <property type="evidence" value="ECO:0007669"/>
    <property type="project" value="InterPro"/>
</dbReference>
<dbReference type="InterPro" id="IPR000182">
    <property type="entry name" value="GNAT_dom"/>
</dbReference>
<dbReference type="InterPro" id="IPR016181">
    <property type="entry name" value="Acyl_CoA_acyltransferase"/>
</dbReference>
<evidence type="ECO:0000256" key="1">
    <source>
        <dbReference type="ARBA" id="ARBA00022679"/>
    </source>
</evidence>
<proteinExistence type="predicted"/>
<comment type="caution">
    <text evidence="4">The sequence shown here is derived from an EMBL/GenBank/DDBJ whole genome shotgun (WGS) entry which is preliminary data.</text>
</comment>
<dbReference type="PATRIC" id="fig|292.27.peg.1264"/>
<gene>
    <name evidence="4" type="ORF">VL15_08450</name>
</gene>
<evidence type="ECO:0000313" key="4">
    <source>
        <dbReference type="EMBL" id="KML60419.1"/>
    </source>
</evidence>
<reference evidence="4 5" key="1">
    <citation type="submission" date="2015-05" db="EMBL/GenBank/DDBJ databases">
        <title>Draft genome of Burkholderia cepacia LK29.</title>
        <authorList>
            <person name="Chan X.Y."/>
        </authorList>
    </citation>
    <scope>NUCLEOTIDE SEQUENCE [LARGE SCALE GENOMIC DNA]</scope>
    <source>
        <strain evidence="4 5">LK29</strain>
    </source>
</reference>
<keyword evidence="2" id="KW-0012">Acyltransferase</keyword>
<feature type="domain" description="N-acetyltransferase" evidence="3">
    <location>
        <begin position="3"/>
        <end position="142"/>
    </location>
</feature>
<dbReference type="RefSeq" id="WP_048244839.1">
    <property type="nucleotide sequence ID" value="NZ_LDWR01000014.1"/>
</dbReference>
<dbReference type="Gene3D" id="3.40.630.30">
    <property type="match status" value="1"/>
</dbReference>
<protein>
    <submittedName>
        <fullName evidence="4">Acetyltransferase</fullName>
    </submittedName>
</protein>
<dbReference type="AlphaFoldDB" id="A0A0J5X087"/>
<dbReference type="InterPro" id="IPR050832">
    <property type="entry name" value="Bact_Acetyltransf"/>
</dbReference>
<keyword evidence="1 4" id="KW-0808">Transferase</keyword>
<evidence type="ECO:0000259" key="3">
    <source>
        <dbReference type="PROSITE" id="PS51186"/>
    </source>
</evidence>
<dbReference type="PANTHER" id="PTHR43877">
    <property type="entry name" value="AMINOALKYLPHOSPHONATE N-ACETYLTRANSFERASE-RELATED-RELATED"/>
    <property type="match status" value="1"/>
</dbReference>
<accession>A0A0J5X087</accession>
<evidence type="ECO:0000256" key="2">
    <source>
        <dbReference type="ARBA" id="ARBA00023315"/>
    </source>
</evidence>
<evidence type="ECO:0000313" key="5">
    <source>
        <dbReference type="Proteomes" id="UP000036338"/>
    </source>
</evidence>
<dbReference type="Pfam" id="PF00583">
    <property type="entry name" value="Acetyltransf_1"/>
    <property type="match status" value="1"/>
</dbReference>
<name>A0A0J5X087_BURCE</name>
<sequence length="147" mass="16500">MRITVRDAVAADMPALRELFLRSRQETFVWQPAGAFQLADFEAQTDGERLWVAEDDGGQLAGFVSVWEPDHFIHHLYVHRPHHRRGIGRVLLRALPGWPATHYRLKCLRANAPALAFYAACGFVEIGAGGAEDGEYLLLEFDGKDGR</sequence>